<organism evidence="1">
    <name type="scientific">Siphoviridae sp. ctmpG14</name>
    <dbReference type="NCBI Taxonomy" id="2825654"/>
    <lineage>
        <taxon>Viruses</taxon>
        <taxon>Duplodnaviria</taxon>
        <taxon>Heunggongvirae</taxon>
        <taxon>Uroviricota</taxon>
        <taxon>Caudoviricetes</taxon>
    </lineage>
</organism>
<protein>
    <submittedName>
        <fullName evidence="1">DsrC like protein</fullName>
    </submittedName>
</protein>
<accession>A0A8S5PB97</accession>
<reference evidence="1" key="1">
    <citation type="journal article" date="2021" name="Proc. Natl. Acad. Sci. U.S.A.">
        <title>A Catalog of Tens of Thousands of Viruses from Human Metagenomes Reveals Hidden Associations with Chronic Diseases.</title>
        <authorList>
            <person name="Tisza M.J."/>
            <person name="Buck C.B."/>
        </authorList>
    </citation>
    <scope>NUCLEOTIDE SEQUENCE</scope>
    <source>
        <strain evidence="1">CtmpG14</strain>
    </source>
</reference>
<sequence length="129" mass="14880">MFHNELSPKQKVIIETIQTFKKANGRAPYKKELAESLPWKPSIHALAFSVRYLIRKGCLEKVKVPEGTKIARIHNQESQCQLIDVTAYGEHCYVNCDFIYEKKATEKEADKFIYSVEEDELLTTIDNVS</sequence>
<name>A0A8S5PB97_9CAUD</name>
<proteinExistence type="predicted"/>
<dbReference type="InterPro" id="IPR036388">
    <property type="entry name" value="WH-like_DNA-bd_sf"/>
</dbReference>
<dbReference type="Gene3D" id="1.10.10.10">
    <property type="entry name" value="Winged helix-like DNA-binding domain superfamily/Winged helix DNA-binding domain"/>
    <property type="match status" value="1"/>
</dbReference>
<dbReference type="EMBL" id="BK015384">
    <property type="protein sequence ID" value="DAE04242.1"/>
    <property type="molecule type" value="Genomic_DNA"/>
</dbReference>
<evidence type="ECO:0000313" key="1">
    <source>
        <dbReference type="EMBL" id="DAE04242.1"/>
    </source>
</evidence>